<evidence type="ECO:0000313" key="2">
    <source>
        <dbReference type="EMBL" id="AGC42598.1"/>
    </source>
</evidence>
<keyword evidence="3" id="KW-1185">Reference proteome</keyword>
<dbReference type="eggNOG" id="COG0457">
    <property type="taxonomic scope" value="Bacteria"/>
</dbReference>
<feature type="compositionally biased region" description="Polar residues" evidence="1">
    <location>
        <begin position="560"/>
        <end position="587"/>
    </location>
</feature>
<dbReference type="InterPro" id="IPR011990">
    <property type="entry name" value="TPR-like_helical_dom_sf"/>
</dbReference>
<dbReference type="SUPFAM" id="SSF48452">
    <property type="entry name" value="TPR-like"/>
    <property type="match status" value="2"/>
</dbReference>
<sequence length="593" mass="64894">MDCSHASLQSTPEQAASFAAEALTASDFAHAAFHLGCALGADAERVEWLALLEKLARASGPEPLLYVPVDGRVSFATAAVHAWFLARSARTQPALELFAQVARTKPDADFARWGIAWLETPGAAESVAPDTAAALLSSVLSKSAREDQDTFARLLRITEVLVARPPAHVGVRWLQGTLLHRLGRLDDALAVARSAHAGSPGWLTATLLAGIHRARGELPQVLDAYLVALKHDAAHLSTRLDAADMRCEQGRVEEGLRWYEDILSQLPGEPWASASVAYHRFVQQGSREALETLLRLDDTRPGHDRTRALAREAIRRLRAFEDYLPSRTDAGIHALRHFVLQPPSASDSGPLTLTTSWVEAPSVQLAWELHRLWRGFPPPMELSVRDVQKPDPRLPSGLVEFTRWSYSGTRPTRAVPRPAPEVAAALAGLASLPFQGSSGGSGPWSSPECARSTGLCSGLTPWCIHQRHRGRTRHGPDSSASRWQRPSSSHGAKKPGRVHAAGACCSPWREAPWTGQWRQRCSRWPGWRRRRLKPTPRCSRSFVSWLGIRRATPATRTRSSVHTCNSPGFSRTNARYSSGGDTPSSTPRKAARP</sequence>
<dbReference type="AlphaFoldDB" id="L7U316"/>
<evidence type="ECO:0000313" key="3">
    <source>
        <dbReference type="Proteomes" id="UP000011131"/>
    </source>
</evidence>
<feature type="region of interest" description="Disordered" evidence="1">
    <location>
        <begin position="556"/>
        <end position="593"/>
    </location>
</feature>
<dbReference type="PATRIC" id="fig|1278073.3.peg.1303"/>
<dbReference type="EMBL" id="CP004025">
    <property type="protein sequence ID" value="AGC42598.1"/>
    <property type="molecule type" value="Genomic_DNA"/>
</dbReference>
<dbReference type="STRING" id="1278073.MYSTI_01250"/>
<dbReference type="Proteomes" id="UP000011131">
    <property type="component" value="Chromosome"/>
</dbReference>
<organism evidence="2 3">
    <name type="scientific">Myxococcus stipitatus (strain DSM 14675 / JCM 12634 / Mx s8)</name>
    <dbReference type="NCBI Taxonomy" id="1278073"/>
    <lineage>
        <taxon>Bacteria</taxon>
        <taxon>Pseudomonadati</taxon>
        <taxon>Myxococcota</taxon>
        <taxon>Myxococcia</taxon>
        <taxon>Myxococcales</taxon>
        <taxon>Cystobacterineae</taxon>
        <taxon>Myxococcaceae</taxon>
        <taxon>Myxococcus</taxon>
    </lineage>
</organism>
<evidence type="ECO:0000256" key="1">
    <source>
        <dbReference type="SAM" id="MobiDB-lite"/>
    </source>
</evidence>
<name>L7U316_MYXSD</name>
<accession>L7U316</accession>
<protein>
    <submittedName>
        <fullName evidence="2">TPR repeat-containing protein</fullName>
    </submittedName>
</protein>
<dbReference type="KEGG" id="msd:MYSTI_01250"/>
<gene>
    <name evidence="2" type="ordered locus">MYSTI_01250</name>
</gene>
<proteinExistence type="predicted"/>
<feature type="region of interest" description="Disordered" evidence="1">
    <location>
        <begin position="468"/>
        <end position="499"/>
    </location>
</feature>
<reference evidence="2 3" key="1">
    <citation type="journal article" date="2013" name="Genome Announc.">
        <title>Complete genome sequence of Myxococcus stipitatus strain DSM 14675, a fruiting myxobacterium.</title>
        <authorList>
            <person name="Huntley S."/>
            <person name="Kneip S."/>
            <person name="Treuner-Lange A."/>
            <person name="Sogaard-Andersen L."/>
        </authorList>
    </citation>
    <scope>NUCLEOTIDE SEQUENCE [LARGE SCALE GENOMIC DNA]</scope>
    <source>
        <strain evidence="3">DSM 14675 / JCM 12634 / Mx s8</strain>
    </source>
</reference>
<dbReference type="Gene3D" id="1.25.40.10">
    <property type="entry name" value="Tetratricopeptide repeat domain"/>
    <property type="match status" value="1"/>
</dbReference>
<feature type="compositionally biased region" description="Low complexity" evidence="1">
    <location>
        <begin position="478"/>
        <end position="489"/>
    </location>
</feature>
<dbReference type="HOGENOM" id="CLU_459922_0_0_7"/>